<feature type="region of interest" description="Disordered" evidence="1">
    <location>
        <begin position="80"/>
        <end position="100"/>
    </location>
</feature>
<dbReference type="Proteomes" id="UP000177870">
    <property type="component" value="Chromosome"/>
</dbReference>
<evidence type="ECO:0008006" key="4">
    <source>
        <dbReference type="Google" id="ProtNLM"/>
    </source>
</evidence>
<feature type="compositionally biased region" description="Polar residues" evidence="1">
    <location>
        <begin position="85"/>
        <end position="100"/>
    </location>
</feature>
<evidence type="ECO:0000313" key="3">
    <source>
        <dbReference type="Proteomes" id="UP000177870"/>
    </source>
</evidence>
<name>A0A1D8TS17_9CYAN</name>
<sequence>MVGTDVSLSDRVTQEGSLKGRYSYLVLPRGKTSKKKKRGSGIAGTSFVSEDEMRTHTPDRYSEAEPLYRQALEIAVQQLGEDHPNTQTISRNLSRLLDQS</sequence>
<gene>
    <name evidence="2" type="ORF">BJP34_13925</name>
</gene>
<evidence type="ECO:0000256" key="1">
    <source>
        <dbReference type="SAM" id="MobiDB-lite"/>
    </source>
</evidence>
<protein>
    <recommendedName>
        <fullName evidence="4">Tetratricopeptide repeat protein</fullName>
    </recommendedName>
</protein>
<reference evidence="3" key="1">
    <citation type="submission" date="2016-10" db="EMBL/GenBank/DDBJ databases">
        <title>Comparative genomics uncovers the prolific and rare metabolic potential of the cyanobacterial genus Moorea.</title>
        <authorList>
            <person name="Leao T."/>
            <person name="Castelao G."/>
            <person name="Korobeynikov A."/>
            <person name="Monroe E.A."/>
            <person name="Podell S."/>
            <person name="Glukhov E."/>
            <person name="Allen E."/>
            <person name="Gerwick W.H."/>
            <person name="Gerwick L."/>
        </authorList>
    </citation>
    <scope>NUCLEOTIDE SEQUENCE [LARGE SCALE GENOMIC DNA]</scope>
    <source>
        <strain evidence="3">PAL-8-15-08-1</strain>
    </source>
</reference>
<dbReference type="EMBL" id="CP017599">
    <property type="protein sequence ID" value="AOX00407.1"/>
    <property type="molecule type" value="Genomic_DNA"/>
</dbReference>
<dbReference type="AlphaFoldDB" id="A0A1D8TS17"/>
<organism evidence="2 3">
    <name type="scientific">Moorena producens PAL-8-15-08-1</name>
    <dbReference type="NCBI Taxonomy" id="1458985"/>
    <lineage>
        <taxon>Bacteria</taxon>
        <taxon>Bacillati</taxon>
        <taxon>Cyanobacteriota</taxon>
        <taxon>Cyanophyceae</taxon>
        <taxon>Coleofasciculales</taxon>
        <taxon>Coleofasciculaceae</taxon>
        <taxon>Moorena</taxon>
    </lineage>
</organism>
<dbReference type="KEGG" id="mpro:BJP34_13925"/>
<dbReference type="Pfam" id="PF13424">
    <property type="entry name" value="TPR_12"/>
    <property type="match status" value="1"/>
</dbReference>
<proteinExistence type="predicted"/>
<evidence type="ECO:0000313" key="2">
    <source>
        <dbReference type="EMBL" id="AOX00407.1"/>
    </source>
</evidence>
<dbReference type="InterPro" id="IPR011990">
    <property type="entry name" value="TPR-like_helical_dom_sf"/>
</dbReference>
<accession>A0A1D8TS17</accession>
<dbReference type="Gene3D" id="1.25.40.10">
    <property type="entry name" value="Tetratricopeptide repeat domain"/>
    <property type="match status" value="1"/>
</dbReference>